<feature type="region of interest" description="Disordered" evidence="3">
    <location>
        <begin position="1074"/>
        <end position="1100"/>
    </location>
</feature>
<protein>
    <submittedName>
        <fullName evidence="6">ATP-dependent RNA helicase DeaD protein</fullName>
        <ecNumber evidence="6">3.6.4.13</ecNumber>
    </submittedName>
</protein>
<sequence length="2072" mass="239333">MATKTFNPLLATKDIQESYVNFYKTNFTLGNDTLSNQLSKLSENNRLWREPFISISQNYIPGKTLEQLSSEVQLDNELLTSLPIQNLFQHQENAIKNIVKLERDTIVSSGTGSGKTESFLIPVLNECAKSEVTGIKAILIYPMNALANDQVDRLRDILFTLNKKRVNVGKREITFGIYTGPTARTIFQKSGELHKDLIYLSYRCPSCNRNDALKCDQENGKVILTCRHEQDVKIKFQIFTREELQNNPPDILITNYSMLQRIMVNQKDKPLFEKNKIKFLVLDEIHAYGGAKGVDVALLLRRFKRRLLKNSFEKQNIICVGTSATMSKSSDTQIRKAKIGEFGSRLFGAKFTNDDVFEGEKKPWELPTTKQVEKFEILDIPKSLEEVEKEKFEAVCKQISPENVPDLETLKEKSEFLGKILLSNPFFQEIIKNLSEPKSLSELKSSILDNELLKEKLQSSFNDKTLDELIWSYLKAGSLAITSTQKNDEPLLKVGIHNFFRILPKVFMCTNPDCREMYFTPKEDCEKCQKKIEELAICRNCSAEFHVSQVSSEEIQNEGTQKFEKQRLAKKLLAAKKKQNPNSKKIEELEQKTKEYENKPIKRYSSNDVNENPEELWYKHVDAIPTQSSEEEHPRVFYKKCMDCGSFNLIDKQECEMEKEDGNICNSKKLILIETFIPKSNSTRKTWRPTDCPECGFAYGGAGYAVTKFEMAPKQASTNLFNIAFEKVDNHKLLVFTDSRQDAAELARWLDFAHEDTAIKQLIMQQLKKLSDDGRTDIGFRELVNDELMPIIVNEWYNFNLKDFDRTPEELEKKILLAVTDKKRLAIERLGLIECNYRGLQKLEEFEQSWKSALNNWKFERPPKSEILDILNLKTISAEIMSDYVTTVLNMMRRREAVSGLEKRDWNEKFEAEGFDWDIQNAKIPSPKGTVIFNLAKKSRNPFLKYTLKVFELGEETPESKNDASNILEAVWNFIKTRGFVIRVNLEKFRQPQPTLAYVVSTSNLRLSLPNEIQSCEECLEVNTNLPKNNCQTSIRSKLCEGKTKTIPYAEFLSSKINDHFFMIFKDEKPTRMATKEHTGALSEEEKKTTQDSFSSENPNERKVDVIIATPTLELGVDIGDLTSVGLYKSPPSASSYTQRVGRAGRRDGISFVNTFFFNSPIDEFYYRNPQELIKGDFYPPYINFENEELIKRNFNSIILEEVALSELGKLLNTPVDEFLKNKNENIKMILKFIDDKKESFAESFRFVFDDIPEYKEKFNLSEKISKFTEEFKENFDNALDIYVDEVNSAQQSINEYQAIQGRLVAEDYWKLKELERRQIELKTKTLVTHLFDVNFLPRFAFYGKLVQIETTKGSMYQGGRPRNIALSEFAPNCEITWKKKSYKSIGIDPDKAPEFFNICNNCKKFFSSEPIAETECPYCKEIIQPGVSPIRSISPNRIFIKEKTKTITESANYNEPKLDIFMPKPKFDPISKTIPLDSFEIELTKFGNTNMLLMVNEVFTDFDDPDDNTERESSEVKLCDKCGKVKEHALENVHRPINKKFTSKCPGNFVNAALHHKMPTNVISIKIKKDNETIQEKKFLTTLKNAIINSGQTIAEAMEGELEGVIKEDELLLFDNVDGGAGYVDIIFERFNEVLKRAYDIISKEEEHYKEVCDKGCLHCLWSYRRKRDIPFIDKHLVYPLLQESTNLPIETSEEIKKKQQIFEFEKLISDPKSLDGATFIKKSFQNAKKEIKIFTSIIDDKKIDWEDDRAKSWIEVLGSLRMGTDNIAISIFLKNRSFQDENNLKRLLSFGIDIFEINDEYFEESTLNSNDSLVLIDQFTEQRNCMIVSNSLTEQITKNHTVIQHSVKEESIEEVKKNLENISLLSKKINNNDLTSLDNITKSYVKGNDNESLSKAISEFNNFISTTQKTIKLIDPYLHGHPSRGIENNLRFYISYLTKFLKKGITIQIITTDQEKSTLSNLKIYFKDLGYDIDIISYDLHGLHQNTRVIHGRYFIIDDTKFVELEKGLSMIFEHEAKGFLNNGIKNVYNSNITDTQETLKEFFDPLWNYQNSSNEKIRNGSKIDTRMLK</sequence>
<dbReference type="GO" id="GO:0003724">
    <property type="term" value="F:RNA helicase activity"/>
    <property type="evidence" value="ECO:0007669"/>
    <property type="project" value="UniProtKB-EC"/>
</dbReference>
<gene>
    <name evidence="6" type="ORF">AAA799D11_01748</name>
</gene>
<accession>A0A087RLN4</accession>
<dbReference type="PROSITE" id="PS51194">
    <property type="entry name" value="HELICASE_CTER"/>
    <property type="match status" value="1"/>
</dbReference>
<dbReference type="Gene3D" id="3.40.50.300">
    <property type="entry name" value="P-loop containing nucleotide triphosphate hydrolases"/>
    <property type="match status" value="2"/>
</dbReference>
<dbReference type="SUPFAM" id="SSF52540">
    <property type="entry name" value="P-loop containing nucleoside triphosphate hydrolases"/>
    <property type="match status" value="2"/>
</dbReference>
<dbReference type="InterPro" id="IPR014001">
    <property type="entry name" value="Helicase_ATP-bd"/>
</dbReference>
<dbReference type="PANTHER" id="PTHR47957:SF3">
    <property type="entry name" value="ATP-DEPENDENT HELICASE HRQ1"/>
    <property type="match status" value="1"/>
</dbReference>
<dbReference type="InterPro" id="IPR018973">
    <property type="entry name" value="MZB"/>
</dbReference>
<name>A0A087RLN4_9ARCH</name>
<feature type="compositionally biased region" description="Basic and acidic residues" evidence="3">
    <location>
        <begin position="1074"/>
        <end position="1090"/>
    </location>
</feature>
<feature type="domain" description="Helicase C-terminal" evidence="5">
    <location>
        <begin position="1034"/>
        <end position="1191"/>
    </location>
</feature>
<evidence type="ECO:0000256" key="3">
    <source>
        <dbReference type="SAM" id="MobiDB-lite"/>
    </source>
</evidence>
<proteinExistence type="predicted"/>
<dbReference type="GO" id="GO:0005524">
    <property type="term" value="F:ATP binding"/>
    <property type="evidence" value="ECO:0007669"/>
    <property type="project" value="UniProtKB-KW"/>
</dbReference>
<evidence type="ECO:0000313" key="7">
    <source>
        <dbReference type="Proteomes" id="UP000029386"/>
    </source>
</evidence>
<dbReference type="EMBL" id="JOSY01000077">
    <property type="protein sequence ID" value="KFM14388.1"/>
    <property type="molecule type" value="Genomic_DNA"/>
</dbReference>
<dbReference type="SMART" id="SM00487">
    <property type="entry name" value="DEXDc"/>
    <property type="match status" value="1"/>
</dbReference>
<dbReference type="InterPro" id="IPR027417">
    <property type="entry name" value="P-loop_NTPase"/>
</dbReference>
<dbReference type="GO" id="GO:0036297">
    <property type="term" value="P:interstrand cross-link repair"/>
    <property type="evidence" value="ECO:0007669"/>
    <property type="project" value="TreeGrafter"/>
</dbReference>
<dbReference type="PROSITE" id="PS51192">
    <property type="entry name" value="HELICASE_ATP_BIND_1"/>
    <property type="match status" value="1"/>
</dbReference>
<organism evidence="6 7">
    <name type="scientific">Marine Group I thaumarchaeote SCGC AAA799-D11</name>
    <dbReference type="NCBI Taxonomy" id="1502291"/>
    <lineage>
        <taxon>Archaea</taxon>
        <taxon>Nitrososphaerota</taxon>
        <taxon>Marine Group I</taxon>
    </lineage>
</organism>
<keyword evidence="2" id="KW-0067">ATP-binding</keyword>
<evidence type="ECO:0000313" key="6">
    <source>
        <dbReference type="EMBL" id="KFM14388.1"/>
    </source>
</evidence>
<reference evidence="6 7" key="1">
    <citation type="submission" date="2014-06" db="EMBL/GenBank/DDBJ databases">
        <authorList>
            <person name="Ngugi D.K."/>
            <person name="Blom J."/>
            <person name="Alam I."/>
            <person name="Rashid M."/>
            <person name="Baalawi W."/>
            <person name="Zhang G."/>
            <person name="Hikmawan T."/>
            <person name="Guan Y."/>
            <person name="Antunes A."/>
            <person name="Siam R."/>
            <person name="El-Dorry H."/>
            <person name="Bajic V."/>
            <person name="Stingl U."/>
        </authorList>
    </citation>
    <scope>NUCLEOTIDE SEQUENCE [LARGE SCALE GENOMIC DNA]</scope>
    <source>
        <strain evidence="6">SCGC AAA799-D11</strain>
    </source>
</reference>
<dbReference type="GO" id="GO:0043138">
    <property type="term" value="F:3'-5' DNA helicase activity"/>
    <property type="evidence" value="ECO:0007669"/>
    <property type="project" value="TreeGrafter"/>
</dbReference>
<dbReference type="Pfam" id="PF00270">
    <property type="entry name" value="DEAD"/>
    <property type="match status" value="2"/>
</dbReference>
<dbReference type="SMART" id="SM00490">
    <property type="entry name" value="HELICc"/>
    <property type="match status" value="1"/>
</dbReference>
<dbReference type="CDD" id="cd20335">
    <property type="entry name" value="BRcat_RBR"/>
    <property type="match status" value="1"/>
</dbReference>
<evidence type="ECO:0000256" key="1">
    <source>
        <dbReference type="ARBA" id="ARBA00022741"/>
    </source>
</evidence>
<dbReference type="Pfam" id="PF09369">
    <property type="entry name" value="MZB"/>
    <property type="match status" value="1"/>
</dbReference>
<dbReference type="Proteomes" id="UP000029386">
    <property type="component" value="Unassembled WGS sequence"/>
</dbReference>
<feature type="domain" description="Helicase ATP-binding" evidence="4">
    <location>
        <begin position="96"/>
        <end position="344"/>
    </location>
</feature>
<keyword evidence="6" id="KW-0378">Hydrolase</keyword>
<keyword evidence="7" id="KW-1185">Reference proteome</keyword>
<dbReference type="InterPro" id="IPR011545">
    <property type="entry name" value="DEAD/DEAH_box_helicase_dom"/>
</dbReference>
<evidence type="ECO:0000259" key="5">
    <source>
        <dbReference type="PROSITE" id="PS51194"/>
    </source>
</evidence>
<dbReference type="GO" id="GO:0006289">
    <property type="term" value="P:nucleotide-excision repair"/>
    <property type="evidence" value="ECO:0007669"/>
    <property type="project" value="TreeGrafter"/>
</dbReference>
<dbReference type="GO" id="GO:0016787">
    <property type="term" value="F:hydrolase activity"/>
    <property type="evidence" value="ECO:0007669"/>
    <property type="project" value="UniProtKB-KW"/>
</dbReference>
<keyword evidence="6" id="KW-0347">Helicase</keyword>
<dbReference type="Pfam" id="PF00271">
    <property type="entry name" value="Helicase_C"/>
    <property type="match status" value="1"/>
</dbReference>
<dbReference type="EC" id="3.6.4.13" evidence="6"/>
<comment type="caution">
    <text evidence="6">The sequence shown here is derived from an EMBL/GenBank/DDBJ whole genome shotgun (WGS) entry which is preliminary data.</text>
</comment>
<dbReference type="GO" id="GO:0003676">
    <property type="term" value="F:nucleic acid binding"/>
    <property type="evidence" value="ECO:0007669"/>
    <property type="project" value="InterPro"/>
</dbReference>
<dbReference type="STRING" id="1502291.AAA799D11_01748"/>
<dbReference type="PANTHER" id="PTHR47957">
    <property type="entry name" value="ATP-DEPENDENT HELICASE HRQ1"/>
    <property type="match status" value="1"/>
</dbReference>
<keyword evidence="1" id="KW-0547">Nucleotide-binding</keyword>
<dbReference type="InterPro" id="IPR001650">
    <property type="entry name" value="Helicase_C-like"/>
</dbReference>
<evidence type="ECO:0000259" key="4">
    <source>
        <dbReference type="PROSITE" id="PS51192"/>
    </source>
</evidence>
<evidence type="ECO:0000256" key="2">
    <source>
        <dbReference type="ARBA" id="ARBA00022840"/>
    </source>
</evidence>